<name>A0A6J6HQE0_9ZZZZ</name>
<sequence>MRITELRARIADYFPDPTTYSRDTVHAELGGATVEEALAMGQEPGDIWKGVVAHNPEMPAKFR</sequence>
<accession>A0A6J6HQE0</accession>
<gene>
    <name evidence="1" type="ORF">UFOPK1842_00917</name>
</gene>
<protein>
    <submittedName>
        <fullName evidence="1">Unannotated protein</fullName>
    </submittedName>
</protein>
<evidence type="ECO:0000313" key="1">
    <source>
        <dbReference type="EMBL" id="CAB4613635.1"/>
    </source>
</evidence>
<organism evidence="1">
    <name type="scientific">freshwater metagenome</name>
    <dbReference type="NCBI Taxonomy" id="449393"/>
    <lineage>
        <taxon>unclassified sequences</taxon>
        <taxon>metagenomes</taxon>
        <taxon>ecological metagenomes</taxon>
    </lineage>
</organism>
<dbReference type="InterPro" id="IPR021408">
    <property type="entry name" value="DUF3046"/>
</dbReference>
<reference evidence="1" key="1">
    <citation type="submission" date="2020-05" db="EMBL/GenBank/DDBJ databases">
        <authorList>
            <person name="Chiriac C."/>
            <person name="Salcher M."/>
            <person name="Ghai R."/>
            <person name="Kavagutti S V."/>
        </authorList>
    </citation>
    <scope>NUCLEOTIDE SEQUENCE</scope>
</reference>
<dbReference type="EMBL" id="CAEZUQ010000125">
    <property type="protein sequence ID" value="CAB4613635.1"/>
    <property type="molecule type" value="Genomic_DNA"/>
</dbReference>
<dbReference type="AlphaFoldDB" id="A0A6J6HQE0"/>
<proteinExistence type="predicted"/>
<dbReference type="Pfam" id="PF11248">
    <property type="entry name" value="DUF3046"/>
    <property type="match status" value="1"/>
</dbReference>